<dbReference type="FunFam" id="1.20.1260.100:FF:000001">
    <property type="entry name" value="translocator protein 2"/>
    <property type="match status" value="1"/>
</dbReference>
<protein>
    <recommendedName>
        <fullName evidence="9">Tryptophan-rich sensory protein</fullName>
    </recommendedName>
</protein>
<evidence type="ECO:0000256" key="5">
    <source>
        <dbReference type="ARBA" id="ARBA00023136"/>
    </source>
</evidence>
<dbReference type="AlphaFoldDB" id="A0AAW1Q665"/>
<dbReference type="PANTHER" id="PTHR10057:SF0">
    <property type="entry name" value="TRANSLOCATOR PROTEIN"/>
    <property type="match status" value="1"/>
</dbReference>
<evidence type="ECO:0000256" key="1">
    <source>
        <dbReference type="ARBA" id="ARBA00004141"/>
    </source>
</evidence>
<dbReference type="Proteomes" id="UP001489004">
    <property type="component" value="Unassembled WGS sequence"/>
</dbReference>
<organism evidence="7 8">
    <name type="scientific">[Myrmecia] bisecta</name>
    <dbReference type="NCBI Taxonomy" id="41462"/>
    <lineage>
        <taxon>Eukaryota</taxon>
        <taxon>Viridiplantae</taxon>
        <taxon>Chlorophyta</taxon>
        <taxon>core chlorophytes</taxon>
        <taxon>Trebouxiophyceae</taxon>
        <taxon>Trebouxiales</taxon>
        <taxon>Trebouxiaceae</taxon>
        <taxon>Myrmecia</taxon>
    </lineage>
</organism>
<keyword evidence="4 6" id="KW-1133">Transmembrane helix</keyword>
<evidence type="ECO:0000313" key="7">
    <source>
        <dbReference type="EMBL" id="KAK9817800.1"/>
    </source>
</evidence>
<comment type="similarity">
    <text evidence="2">Belongs to the TspO/BZRP family.</text>
</comment>
<keyword evidence="3 6" id="KW-0812">Transmembrane</keyword>
<name>A0AAW1Q665_9CHLO</name>
<dbReference type="CDD" id="cd15904">
    <property type="entry name" value="TSPO_MBR"/>
    <property type="match status" value="1"/>
</dbReference>
<keyword evidence="5 6" id="KW-0472">Membrane</keyword>
<dbReference type="PANTHER" id="PTHR10057">
    <property type="entry name" value="PERIPHERAL-TYPE BENZODIAZEPINE RECEPTOR"/>
    <property type="match status" value="1"/>
</dbReference>
<evidence type="ECO:0000256" key="2">
    <source>
        <dbReference type="ARBA" id="ARBA00007524"/>
    </source>
</evidence>
<dbReference type="EMBL" id="JALJOR010000004">
    <property type="protein sequence ID" value="KAK9817800.1"/>
    <property type="molecule type" value="Genomic_DNA"/>
</dbReference>
<dbReference type="Pfam" id="PF03073">
    <property type="entry name" value="TspO_MBR"/>
    <property type="match status" value="1"/>
</dbReference>
<feature type="transmembrane region" description="Helical" evidence="6">
    <location>
        <begin position="124"/>
        <end position="142"/>
    </location>
</feature>
<evidence type="ECO:0000256" key="3">
    <source>
        <dbReference type="ARBA" id="ARBA00022692"/>
    </source>
</evidence>
<comment type="caution">
    <text evidence="7">The sequence shown here is derived from an EMBL/GenBank/DDBJ whole genome shotgun (WGS) entry which is preliminary data.</text>
</comment>
<evidence type="ECO:0000256" key="6">
    <source>
        <dbReference type="SAM" id="Phobius"/>
    </source>
</evidence>
<evidence type="ECO:0000313" key="8">
    <source>
        <dbReference type="Proteomes" id="UP001489004"/>
    </source>
</evidence>
<dbReference type="PIRSF" id="PIRSF005859">
    <property type="entry name" value="PBR"/>
    <property type="match status" value="1"/>
</dbReference>
<dbReference type="GO" id="GO:0016020">
    <property type="term" value="C:membrane"/>
    <property type="evidence" value="ECO:0007669"/>
    <property type="project" value="UniProtKB-SubCell"/>
</dbReference>
<evidence type="ECO:0008006" key="9">
    <source>
        <dbReference type="Google" id="ProtNLM"/>
    </source>
</evidence>
<dbReference type="Gene3D" id="1.20.1260.100">
    <property type="entry name" value="TspO/MBR protein"/>
    <property type="match status" value="1"/>
</dbReference>
<dbReference type="InterPro" id="IPR004307">
    <property type="entry name" value="TspO_MBR"/>
</dbReference>
<proteinExistence type="inferred from homology"/>
<accession>A0AAW1Q665</accession>
<evidence type="ECO:0000256" key="4">
    <source>
        <dbReference type="ARBA" id="ARBA00022989"/>
    </source>
</evidence>
<keyword evidence="8" id="KW-1185">Reference proteome</keyword>
<dbReference type="GO" id="GO:0033013">
    <property type="term" value="P:tetrapyrrole metabolic process"/>
    <property type="evidence" value="ECO:0007669"/>
    <property type="project" value="UniProtKB-ARBA"/>
</dbReference>
<reference evidence="7 8" key="1">
    <citation type="journal article" date="2024" name="Nat. Commun.">
        <title>Phylogenomics reveals the evolutionary origins of lichenization in chlorophyte algae.</title>
        <authorList>
            <person name="Puginier C."/>
            <person name="Libourel C."/>
            <person name="Otte J."/>
            <person name="Skaloud P."/>
            <person name="Haon M."/>
            <person name="Grisel S."/>
            <person name="Petersen M."/>
            <person name="Berrin J.G."/>
            <person name="Delaux P.M."/>
            <person name="Dal Grande F."/>
            <person name="Keller J."/>
        </authorList>
    </citation>
    <scope>NUCLEOTIDE SEQUENCE [LARGE SCALE GENOMIC DNA]</scope>
    <source>
        <strain evidence="7 8">SAG 2043</strain>
    </source>
</reference>
<dbReference type="InterPro" id="IPR038330">
    <property type="entry name" value="TspO/MBR-related_sf"/>
</dbReference>
<feature type="transmembrane region" description="Helical" evidence="6">
    <location>
        <begin position="91"/>
        <end position="112"/>
    </location>
</feature>
<sequence>MRLIASSLERSTPGLLAALPPPDWSILAAGAVVFGVQRLVPDFDPTWYQQLKKPDWTPPDWVFPTVWIPLKIAQSYALWVVCKKARSREDLMLPLSLFGTHLFLGNWWNVVFFGRHQLRPSLKWMAAFWASIAGTAAAFYPIHPLAGVLMVPTLIWSTIAAKLNYDIVKLNDTSASPKEAK</sequence>
<comment type="subcellular location">
    <subcellularLocation>
        <location evidence="1">Membrane</location>
        <topology evidence="1">Multi-pass membrane protein</topology>
    </subcellularLocation>
</comment>
<gene>
    <name evidence="7" type="ORF">WJX72_002358</name>
</gene>